<proteinExistence type="predicted"/>
<dbReference type="Pfam" id="PF01370">
    <property type="entry name" value="Epimerase"/>
    <property type="match status" value="1"/>
</dbReference>
<dbReference type="Proteomes" id="UP000194280">
    <property type="component" value="Unassembled WGS sequence"/>
</dbReference>
<sequence>MTLAGSKVFITGATGYTGLVIAEHAVKAGHQVRGLSRSPTGDQKLQAIGAIPVRGDLSSLETMRTESSNADVVMHLAWIHDFQMDYDEVLRTDKAAVAALAEPLKGTQKPLLYTSVTSLVQPDPSGGETTEDAPEVQNPLLRRMAAERVFLPMLMQQAVKHRRAIYPEAGNIHTTEVHVDDAARLYLLAAEKAAAGEVFNGTAGTTVTVRQMAEAIAKTTGSPAVSVSKDEAVELWGEFLVNFVSIENRASSRKAQEQLGWRLREASMLTDLVEGSYLEAAKRLKDEDGKT</sequence>
<dbReference type="PANTHER" id="PTHR48079">
    <property type="entry name" value="PROTEIN YEEZ"/>
    <property type="match status" value="1"/>
</dbReference>
<evidence type="ECO:0000313" key="3">
    <source>
        <dbReference type="Proteomes" id="UP000194280"/>
    </source>
</evidence>
<comment type="caution">
    <text evidence="2">The sequence shown here is derived from an EMBL/GenBank/DDBJ whole genome shotgun (WGS) entry which is preliminary data.</text>
</comment>
<gene>
    <name evidence="2" type="ORF">BTJ68_02597</name>
</gene>
<dbReference type="STRING" id="1157616.A0A1Z5TL64"/>
<evidence type="ECO:0000313" key="2">
    <source>
        <dbReference type="EMBL" id="OTA36773.1"/>
    </source>
</evidence>
<feature type="domain" description="NAD-dependent epimerase/dehydratase" evidence="1">
    <location>
        <begin position="8"/>
        <end position="134"/>
    </location>
</feature>
<dbReference type="Gene3D" id="3.40.50.720">
    <property type="entry name" value="NAD(P)-binding Rossmann-like Domain"/>
    <property type="match status" value="2"/>
</dbReference>
<dbReference type="InParanoid" id="A0A1Z5TL64"/>
<dbReference type="EMBL" id="MUNK01000027">
    <property type="protein sequence ID" value="OTA36773.1"/>
    <property type="molecule type" value="Genomic_DNA"/>
</dbReference>
<name>A0A1Z5TL64_HORWE</name>
<dbReference type="InterPro" id="IPR036291">
    <property type="entry name" value="NAD(P)-bd_dom_sf"/>
</dbReference>
<organism evidence="2 3">
    <name type="scientific">Hortaea werneckii EXF-2000</name>
    <dbReference type="NCBI Taxonomy" id="1157616"/>
    <lineage>
        <taxon>Eukaryota</taxon>
        <taxon>Fungi</taxon>
        <taxon>Dikarya</taxon>
        <taxon>Ascomycota</taxon>
        <taxon>Pezizomycotina</taxon>
        <taxon>Dothideomycetes</taxon>
        <taxon>Dothideomycetidae</taxon>
        <taxon>Mycosphaerellales</taxon>
        <taxon>Teratosphaeriaceae</taxon>
        <taxon>Hortaea</taxon>
    </lineage>
</organism>
<dbReference type="PANTHER" id="PTHR48079:SF5">
    <property type="entry name" value="DEPENDENT EPIMERASE_DEHYDRATASE, PUTATIVE (AFU_ORTHOLOGUE AFUA_7G00180)-RELATED"/>
    <property type="match status" value="1"/>
</dbReference>
<dbReference type="SUPFAM" id="SSF51735">
    <property type="entry name" value="NAD(P)-binding Rossmann-fold domains"/>
    <property type="match status" value="1"/>
</dbReference>
<dbReference type="AlphaFoldDB" id="A0A1Z5TL64"/>
<dbReference type="FunCoup" id="A0A1Z5TL64">
    <property type="interactions" value="40"/>
</dbReference>
<dbReference type="VEuPathDB" id="FungiDB:BTJ68_02597"/>
<keyword evidence="3" id="KW-1185">Reference proteome</keyword>
<dbReference type="GO" id="GO:0004029">
    <property type="term" value="F:aldehyde dehydrogenase (NAD+) activity"/>
    <property type="evidence" value="ECO:0007669"/>
    <property type="project" value="TreeGrafter"/>
</dbReference>
<reference evidence="2 3" key="1">
    <citation type="submission" date="2017-01" db="EMBL/GenBank/DDBJ databases">
        <title>The recent genome duplication of the halophilic yeast Hortaea werneckii: insights from long-read sequencing.</title>
        <authorList>
            <person name="Sinha S."/>
            <person name="Flibotte S."/>
            <person name="Neira M."/>
            <person name="Lenassi M."/>
            <person name="Gostincar C."/>
            <person name="Stajich J.E."/>
            <person name="Nislow C.E."/>
        </authorList>
    </citation>
    <scope>NUCLEOTIDE SEQUENCE [LARGE SCALE GENOMIC DNA]</scope>
    <source>
        <strain evidence="2 3">EXF-2000</strain>
    </source>
</reference>
<dbReference type="OrthoDB" id="10262413at2759"/>
<protein>
    <recommendedName>
        <fullName evidence="1">NAD-dependent epimerase/dehydratase domain-containing protein</fullName>
    </recommendedName>
</protein>
<accession>A0A1Z5TL64</accession>
<dbReference type="InterPro" id="IPR051783">
    <property type="entry name" value="NAD(P)-dependent_oxidoreduct"/>
</dbReference>
<dbReference type="InterPro" id="IPR001509">
    <property type="entry name" value="Epimerase_deHydtase"/>
</dbReference>
<dbReference type="GO" id="GO:0005737">
    <property type="term" value="C:cytoplasm"/>
    <property type="evidence" value="ECO:0007669"/>
    <property type="project" value="TreeGrafter"/>
</dbReference>
<evidence type="ECO:0000259" key="1">
    <source>
        <dbReference type="Pfam" id="PF01370"/>
    </source>
</evidence>